<sequence length="324" mass="37397">MSENFLEVRFNFFDFWFKPYKGSKSLNSSEKILKACIEEINHQKLHEGKAIVIDKYEGRKGKERRNLFISSAAYSHTEKRYKCRINLIRDSKLPHVLNKSNFSLTPLQNLGHNAIAETTNFYIDISQKMPIVCCEFNYDGPRITDIEYYFRQIASKNLKIATACRARVHMKMPVNDVLESISDVLKFEIKVKPNRLAFLNHQVNDAFVGNMSALANSVDPQSIKVDAFFRERGNSSTSKRNLKALSFIKRALKAIKADNNIIEDFDDFTLEFEKTDGTEDTFNLIKGKEEIVIECPTKKSGALDTKKLYELISLKFDEYLELNK</sequence>
<reference evidence="1" key="1">
    <citation type="submission" date="2019-09" db="EMBL/GenBank/DDBJ databases">
        <authorList>
            <person name="Rodrigo-Torres L."/>
            <person name="Arahal R. D."/>
            <person name="Lucena T."/>
        </authorList>
    </citation>
    <scope>NUCLEOTIDE SEQUENCE</scope>
    <source>
        <strain evidence="1">ISS653</strain>
    </source>
</reference>
<name>A0AC61Y4N6_9FLAO</name>
<evidence type="ECO:0000313" key="2">
    <source>
        <dbReference type="Proteomes" id="UP000356253"/>
    </source>
</evidence>
<gene>
    <name evidence="1" type="ORF">FVB9532_00100</name>
</gene>
<protein>
    <submittedName>
        <fullName evidence="1">Uncharacterized protein</fullName>
    </submittedName>
</protein>
<evidence type="ECO:0000313" key="1">
    <source>
        <dbReference type="EMBL" id="VVU98852.1"/>
    </source>
</evidence>
<dbReference type="EMBL" id="CABVMM010000001">
    <property type="protein sequence ID" value="VVU98852.1"/>
    <property type="molecule type" value="Genomic_DNA"/>
</dbReference>
<proteinExistence type="predicted"/>
<dbReference type="Proteomes" id="UP000356253">
    <property type="component" value="Unassembled WGS sequence"/>
</dbReference>
<comment type="caution">
    <text evidence="1">The sequence shown here is derived from an EMBL/GenBank/DDBJ whole genome shotgun (WGS) entry which is preliminary data.</text>
</comment>
<keyword evidence="2" id="KW-1185">Reference proteome</keyword>
<organism evidence="1 2">
    <name type="scientific">Mesonia oceanica</name>
    <dbReference type="NCBI Taxonomy" id="2687242"/>
    <lineage>
        <taxon>Bacteria</taxon>
        <taxon>Pseudomonadati</taxon>
        <taxon>Bacteroidota</taxon>
        <taxon>Flavobacteriia</taxon>
        <taxon>Flavobacteriales</taxon>
        <taxon>Flavobacteriaceae</taxon>
        <taxon>Mesonia</taxon>
    </lineage>
</organism>
<accession>A0AC61Y4N6</accession>